<dbReference type="GO" id="GO:0004792">
    <property type="term" value="F:thiosulfate-cyanide sulfurtransferase activity"/>
    <property type="evidence" value="ECO:0007669"/>
    <property type="project" value="InterPro"/>
</dbReference>
<evidence type="ECO:0000313" key="4">
    <source>
        <dbReference type="Proteomes" id="UP000557872"/>
    </source>
</evidence>
<dbReference type="Pfam" id="PF26341">
    <property type="entry name" value="AAA_SelU"/>
    <property type="match status" value="1"/>
</dbReference>
<reference evidence="3 4" key="1">
    <citation type="submission" date="2020-07" db="EMBL/GenBank/DDBJ databases">
        <title>Roseicoccus Jingziensis gen. nov., sp. nov., isolated from coastal seawater.</title>
        <authorList>
            <person name="Feng X."/>
        </authorList>
    </citation>
    <scope>NUCLEOTIDE SEQUENCE [LARGE SCALE GENOMIC DNA]</scope>
    <source>
        <strain evidence="3 4">N1E253</strain>
    </source>
</reference>
<dbReference type="InterPro" id="IPR001763">
    <property type="entry name" value="Rhodanese-like_dom"/>
</dbReference>
<dbReference type="AlphaFoldDB" id="A0A851GHC4"/>
<name>A0A851GHC4_9BACT</name>
<keyword evidence="1" id="KW-0711">Selenium</keyword>
<dbReference type="InterPro" id="IPR036873">
    <property type="entry name" value="Rhodanese-like_dom_sf"/>
</dbReference>
<dbReference type="Pfam" id="PF00581">
    <property type="entry name" value="Rhodanese"/>
    <property type="match status" value="1"/>
</dbReference>
<dbReference type="PROSITE" id="PS00380">
    <property type="entry name" value="RHODANESE_1"/>
    <property type="match status" value="1"/>
</dbReference>
<dbReference type="PANTHER" id="PTHR30401:SF0">
    <property type="entry name" value="TRNA 2-SELENOURIDINE SYNTHASE"/>
    <property type="match status" value="1"/>
</dbReference>
<dbReference type="SUPFAM" id="SSF52821">
    <property type="entry name" value="Rhodanese/Cell cycle control phosphatase"/>
    <property type="match status" value="1"/>
</dbReference>
<dbReference type="NCBIfam" id="TIGR03167">
    <property type="entry name" value="tRNA_sel_U_synt"/>
    <property type="match status" value="1"/>
</dbReference>
<comment type="caution">
    <text evidence="3">The sequence shown here is derived from an EMBL/GenBank/DDBJ whole genome shotgun (WGS) entry which is preliminary data.</text>
</comment>
<dbReference type="InterPro" id="IPR017582">
    <property type="entry name" value="SelU"/>
</dbReference>
<dbReference type="SMART" id="SM00450">
    <property type="entry name" value="RHOD"/>
    <property type="match status" value="1"/>
</dbReference>
<keyword evidence="4" id="KW-1185">Reference proteome</keyword>
<dbReference type="PROSITE" id="PS50206">
    <property type="entry name" value="RHODANESE_3"/>
    <property type="match status" value="1"/>
</dbReference>
<dbReference type="Proteomes" id="UP000557872">
    <property type="component" value="Unassembled WGS sequence"/>
</dbReference>
<dbReference type="InterPro" id="IPR058840">
    <property type="entry name" value="AAA_SelU"/>
</dbReference>
<dbReference type="NCBIfam" id="NF008752">
    <property type="entry name" value="PRK11784.1-4"/>
    <property type="match status" value="1"/>
</dbReference>
<dbReference type="PANTHER" id="PTHR30401">
    <property type="entry name" value="TRNA 2-SELENOURIDINE SYNTHASE"/>
    <property type="match status" value="1"/>
</dbReference>
<dbReference type="RefSeq" id="WP_178934014.1">
    <property type="nucleotide sequence ID" value="NZ_JACBAZ010000008.1"/>
</dbReference>
<accession>A0A851GHC4</accession>
<organism evidence="3 4">
    <name type="scientific">Oceaniferula marina</name>
    <dbReference type="NCBI Taxonomy" id="2748318"/>
    <lineage>
        <taxon>Bacteria</taxon>
        <taxon>Pseudomonadati</taxon>
        <taxon>Verrucomicrobiota</taxon>
        <taxon>Verrucomicrobiia</taxon>
        <taxon>Verrucomicrobiales</taxon>
        <taxon>Verrucomicrobiaceae</taxon>
        <taxon>Oceaniferula</taxon>
    </lineage>
</organism>
<dbReference type="GO" id="GO:0002098">
    <property type="term" value="P:tRNA wobble uridine modification"/>
    <property type="evidence" value="ECO:0007669"/>
    <property type="project" value="InterPro"/>
</dbReference>
<dbReference type="Gene3D" id="3.40.250.10">
    <property type="entry name" value="Rhodanese-like domain"/>
    <property type="match status" value="1"/>
</dbReference>
<sequence>MHHVETIKLPHDLREFTEIIDVRSPSEFSEDHLPGAINLPVLNDDERRKIGTLHKTSPFAARRLGAGLISANIARHLSDHLAEKDKSYAPLVHCWRGGMRSNSLAHVMRSIGWRARVLEGGYKAFRTFSSRELEHILEHPELQLTVLAGPTGVAKTRLLKTLQARGAQVLDLEGLAKHKGSILGLPPDTYQPSQKHFETKLWKTLSEFDPSQPIFTESESNRIGKLHCPPALWKKLAQSQVVSISLPLKHRAAFLLDDYPYFTRSPQDLKSLLDKLIKLRGHDQIREWQEQIDKQQWPDFVASILVNHYDLAYRQAGEEKSNYPAPSAEIELPDFSHTSLQSAADELVQVATRR</sequence>
<dbReference type="EMBL" id="JACBAZ010000008">
    <property type="protein sequence ID" value="NWK57188.1"/>
    <property type="molecule type" value="Genomic_DNA"/>
</dbReference>
<evidence type="ECO:0000256" key="1">
    <source>
        <dbReference type="ARBA" id="ARBA00023266"/>
    </source>
</evidence>
<dbReference type="NCBIfam" id="NF008750">
    <property type="entry name" value="PRK11784.1-2"/>
    <property type="match status" value="1"/>
</dbReference>
<evidence type="ECO:0000313" key="3">
    <source>
        <dbReference type="EMBL" id="NWK57188.1"/>
    </source>
</evidence>
<evidence type="ECO:0000259" key="2">
    <source>
        <dbReference type="PROSITE" id="PS50206"/>
    </source>
</evidence>
<dbReference type="GO" id="GO:0043828">
    <property type="term" value="F:tRNA 2-selenouridine synthase activity"/>
    <property type="evidence" value="ECO:0007669"/>
    <property type="project" value="InterPro"/>
</dbReference>
<gene>
    <name evidence="3" type="primary">mnmH</name>
    <name evidence="3" type="ORF">HW115_16315</name>
</gene>
<proteinExistence type="predicted"/>
<dbReference type="InterPro" id="IPR001307">
    <property type="entry name" value="Thiosulphate_STrfase_CS"/>
</dbReference>
<protein>
    <submittedName>
        <fullName evidence="3">tRNA 2-selenouridine(34) synthase MnmH</fullName>
    </submittedName>
</protein>
<feature type="domain" description="Rhodanese" evidence="2">
    <location>
        <begin position="13"/>
        <end position="134"/>
    </location>
</feature>